<evidence type="ECO:0008006" key="3">
    <source>
        <dbReference type="Google" id="ProtNLM"/>
    </source>
</evidence>
<evidence type="ECO:0000256" key="1">
    <source>
        <dbReference type="SAM" id="MobiDB-lite"/>
    </source>
</evidence>
<proteinExistence type="predicted"/>
<reference evidence="2" key="1">
    <citation type="journal article" date="2020" name="Nature">
        <title>Giant virus diversity and host interactions through global metagenomics.</title>
        <authorList>
            <person name="Schulz F."/>
            <person name="Roux S."/>
            <person name="Paez-Espino D."/>
            <person name="Jungbluth S."/>
            <person name="Walsh D.A."/>
            <person name="Denef V.J."/>
            <person name="McMahon K.D."/>
            <person name="Konstantinidis K.T."/>
            <person name="Eloe-Fadrosh E.A."/>
            <person name="Kyrpides N.C."/>
            <person name="Woyke T."/>
        </authorList>
    </citation>
    <scope>NUCLEOTIDE SEQUENCE</scope>
    <source>
        <strain evidence="2">GVMAG-M-3300020182-84</strain>
    </source>
</reference>
<sequence length="330" mass="37958">MELTEGPKKRGRKKKEQKVSDVQEQPAAPKKRGRKPKGGKIISKIEEPTTNHILTNNVILHLKCSISDVKDNSVTELKYQPVAPPQIKTLENEQNYSYIVPNKGVRDIAYSTESVCSMCKNNQTAHNNDDNNINIKDIDDKLKSLKIKLYNNLLPNVKSSCFWCTCSYDTPLCVIPKEITNDEIVGYGSFCRPECAVSFLFKENIDDAMKFERYQLLNSIYSKVYNYSKNIKPAPDPYYLLDKFYGTMTIQEYRKMLGSQHLLLVIDKPMTRTLPELHEDNDCFVNDLYVSNKSENKSQNTGKYKVKRESEKKMGPSKKSLIEEHFKLNS</sequence>
<accession>A0A6C0C3Q1</accession>
<name>A0A6C0C3Q1_9ZZZZ</name>
<feature type="compositionally biased region" description="Basic and acidic residues" evidence="1">
    <location>
        <begin position="307"/>
        <end position="320"/>
    </location>
</feature>
<feature type="region of interest" description="Disordered" evidence="1">
    <location>
        <begin position="295"/>
        <end position="320"/>
    </location>
</feature>
<dbReference type="EMBL" id="MN739313">
    <property type="protein sequence ID" value="QHS98278.1"/>
    <property type="molecule type" value="Genomic_DNA"/>
</dbReference>
<dbReference type="AlphaFoldDB" id="A0A6C0C3Q1"/>
<evidence type="ECO:0000313" key="2">
    <source>
        <dbReference type="EMBL" id="QHS98278.1"/>
    </source>
</evidence>
<organism evidence="2">
    <name type="scientific">viral metagenome</name>
    <dbReference type="NCBI Taxonomy" id="1070528"/>
    <lineage>
        <taxon>unclassified sequences</taxon>
        <taxon>metagenomes</taxon>
        <taxon>organismal metagenomes</taxon>
    </lineage>
</organism>
<feature type="compositionally biased region" description="Basic residues" evidence="1">
    <location>
        <begin position="29"/>
        <end position="38"/>
    </location>
</feature>
<protein>
    <recommendedName>
        <fullName evidence="3">MYM-type domain-containing protein</fullName>
    </recommendedName>
</protein>
<feature type="region of interest" description="Disordered" evidence="1">
    <location>
        <begin position="1"/>
        <end position="43"/>
    </location>
</feature>